<dbReference type="Pfam" id="PF13683">
    <property type="entry name" value="rve_3"/>
    <property type="match status" value="1"/>
</dbReference>
<dbReference type="InterPro" id="IPR050900">
    <property type="entry name" value="Transposase_IS3/IS150/IS904"/>
</dbReference>
<evidence type="ECO:0000313" key="2">
    <source>
        <dbReference type="EMBL" id="MPM57962.1"/>
    </source>
</evidence>
<dbReference type="InterPro" id="IPR012337">
    <property type="entry name" value="RNaseH-like_sf"/>
</dbReference>
<proteinExistence type="predicted"/>
<reference evidence="2" key="1">
    <citation type="submission" date="2019-08" db="EMBL/GenBank/DDBJ databases">
        <authorList>
            <person name="Kucharzyk K."/>
            <person name="Murdoch R.W."/>
            <person name="Higgins S."/>
            <person name="Loffler F."/>
        </authorList>
    </citation>
    <scope>NUCLEOTIDE SEQUENCE</scope>
</reference>
<dbReference type="GO" id="GO:0003676">
    <property type="term" value="F:nucleic acid binding"/>
    <property type="evidence" value="ECO:0007669"/>
    <property type="project" value="InterPro"/>
</dbReference>
<dbReference type="PROSITE" id="PS50994">
    <property type="entry name" value="INTEGRASE"/>
    <property type="match status" value="1"/>
</dbReference>
<dbReference type="PANTHER" id="PTHR46889:SF4">
    <property type="entry name" value="TRANSPOSASE INSO FOR INSERTION SEQUENCE ELEMENT IS911B-RELATED"/>
    <property type="match status" value="1"/>
</dbReference>
<dbReference type="SUPFAM" id="SSF53098">
    <property type="entry name" value="Ribonuclease H-like"/>
    <property type="match status" value="1"/>
</dbReference>
<dbReference type="PANTHER" id="PTHR46889">
    <property type="entry name" value="TRANSPOSASE INSF FOR INSERTION SEQUENCE IS3B-RELATED"/>
    <property type="match status" value="1"/>
</dbReference>
<dbReference type="Gene3D" id="3.30.420.10">
    <property type="entry name" value="Ribonuclease H-like superfamily/Ribonuclease H"/>
    <property type="match status" value="1"/>
</dbReference>
<dbReference type="InterPro" id="IPR001584">
    <property type="entry name" value="Integrase_cat-core"/>
</dbReference>
<dbReference type="AlphaFoldDB" id="A0A645AXH6"/>
<evidence type="ECO:0000259" key="1">
    <source>
        <dbReference type="PROSITE" id="PS50994"/>
    </source>
</evidence>
<name>A0A645AXH6_9ZZZZ</name>
<protein>
    <recommendedName>
        <fullName evidence="1">Integrase catalytic domain-containing protein</fullName>
    </recommendedName>
</protein>
<organism evidence="2">
    <name type="scientific">bioreactor metagenome</name>
    <dbReference type="NCBI Taxonomy" id="1076179"/>
    <lineage>
        <taxon>unclassified sequences</taxon>
        <taxon>metagenomes</taxon>
        <taxon>ecological metagenomes</taxon>
    </lineage>
</organism>
<feature type="domain" description="Integrase catalytic" evidence="1">
    <location>
        <begin position="85"/>
        <end position="248"/>
    </location>
</feature>
<dbReference type="InterPro" id="IPR036397">
    <property type="entry name" value="RNaseH_sf"/>
</dbReference>
<dbReference type="GO" id="GO:0015074">
    <property type="term" value="P:DNA integration"/>
    <property type="evidence" value="ECO:0007669"/>
    <property type="project" value="InterPro"/>
</dbReference>
<dbReference type="EMBL" id="VSSQ01016530">
    <property type="protein sequence ID" value="MPM57962.1"/>
    <property type="molecule type" value="Genomic_DNA"/>
</dbReference>
<gene>
    <name evidence="2" type="ORF">SDC9_104791</name>
</gene>
<comment type="caution">
    <text evidence="2">The sequence shown here is derived from an EMBL/GenBank/DDBJ whole genome shotgun (WGS) entry which is preliminary data.</text>
</comment>
<sequence length="250" mass="28919">MPNQYERFRIELTSILKQKSQQHKTWGYHRLATAIRRESKLVFSDLLAHKCCKEAGIRSKARPYHYRKAGEEHIRFPNSVKGHWNACEPMALVVSDMTCLMNKGVRYEWTILLDTFNNEILAHALSRNGNATPYYDCLEALKQKSLQLSRTVTLHTDQGSVYSSRGFQLSHDGYPILRSMSRVGTPTDNPVIEALNGWMKNELYLEFNLRNTDDLLGTLDRYVSFFNHERPAAALNYKSPVQFRLDQGFL</sequence>
<accession>A0A645AXH6</accession>